<protein>
    <recommendedName>
        <fullName evidence="4">Steroid 5-alpha reductase C-terminal domain-containing protein</fullName>
    </recommendedName>
</protein>
<dbReference type="GeneID" id="62151755"/>
<dbReference type="EMBL" id="RCSW01000017">
    <property type="protein sequence ID" value="KAF7935260.1"/>
    <property type="molecule type" value="Genomic_DNA"/>
</dbReference>
<accession>A0A9P5IC70</accession>
<dbReference type="PANTHER" id="PTHR32251">
    <property type="entry name" value="3-OXO-5-ALPHA-STEROID 4-DEHYDROGENASE"/>
    <property type="match status" value="1"/>
</dbReference>
<dbReference type="PANTHER" id="PTHR32251:SF15">
    <property type="entry name" value="3-OXO-5-ALPHA-STEROID 4-DEHYDROGENASE (DUF1295)"/>
    <property type="match status" value="1"/>
</dbReference>
<keyword evidence="3" id="KW-1185">Reference proteome</keyword>
<gene>
    <name evidence="2" type="ORF">EAE97_008167</name>
</gene>
<keyword evidence="1" id="KW-1133">Transmembrane helix</keyword>
<evidence type="ECO:0000313" key="3">
    <source>
        <dbReference type="Proteomes" id="UP000710849"/>
    </source>
</evidence>
<sequence>MAEQDTHASHFGGHPIPTEKVTEKVSKWNLASLGKASTNNTSNSAVSEQDRFGSNSSIIPPWNPQVNATAIGLLQRSFLPALTTNTTLSIISYTIARLTNRLDLKDILWPLGPLITSWTLALERHNFDISQTWTHLAYPQKLIMAGLTAWSLRLFYRITSRAISRGEDDARYTSLPKTRDFWNKTLFSTFLPEALVQSIIALPFAMSLAAPEVLIGNQPLPGNPGWQVANAAGVFLFTTGFALEAGADWQLESHKKERTVGLLRDGVWSIVRHPNYLGDALIHASFPLILYGAGIFHPLMLLAPLANYAFLRYVGGDGQNEKSQEERYEEGDLKKAKDLKSYKMEKNSFWPRVEELKNEWTWIVVGAGVAGVIGEWGVRKFMQV</sequence>
<reference evidence="2 3" key="1">
    <citation type="journal article" date="2020" name="Genome Biol. Evol.">
        <title>Comparative genomics of Sclerotiniaceae.</title>
        <authorList>
            <person name="Valero Jimenez C.A."/>
            <person name="Steentjes M."/>
            <person name="Scholten O.E."/>
            <person name="Van Kan J.A.L."/>
        </authorList>
    </citation>
    <scope>NUCLEOTIDE SEQUENCE [LARGE SCALE GENOMIC DNA]</scope>
    <source>
        <strain evidence="2 3">MUCL 94</strain>
    </source>
</reference>
<dbReference type="Pfam" id="PF06966">
    <property type="entry name" value="DUF1295"/>
    <property type="match status" value="1"/>
</dbReference>
<dbReference type="GO" id="GO:0016020">
    <property type="term" value="C:membrane"/>
    <property type="evidence" value="ECO:0007669"/>
    <property type="project" value="TreeGrafter"/>
</dbReference>
<dbReference type="Gene3D" id="1.20.120.1630">
    <property type="match status" value="1"/>
</dbReference>
<dbReference type="InterPro" id="IPR010721">
    <property type="entry name" value="UstE-like"/>
</dbReference>
<evidence type="ECO:0008006" key="4">
    <source>
        <dbReference type="Google" id="ProtNLM"/>
    </source>
</evidence>
<organism evidence="2 3">
    <name type="scientific">Botrytis byssoidea</name>
    <dbReference type="NCBI Taxonomy" id="139641"/>
    <lineage>
        <taxon>Eukaryota</taxon>
        <taxon>Fungi</taxon>
        <taxon>Dikarya</taxon>
        <taxon>Ascomycota</taxon>
        <taxon>Pezizomycotina</taxon>
        <taxon>Leotiomycetes</taxon>
        <taxon>Helotiales</taxon>
        <taxon>Sclerotiniaceae</taxon>
        <taxon>Botrytis</taxon>
    </lineage>
</organism>
<dbReference type="AlphaFoldDB" id="A0A9P5IC70"/>
<dbReference type="RefSeq" id="XP_038730361.1">
    <property type="nucleotide sequence ID" value="XM_038878681.1"/>
</dbReference>
<keyword evidence="1" id="KW-0472">Membrane</keyword>
<name>A0A9P5IC70_9HELO</name>
<dbReference type="Proteomes" id="UP000710849">
    <property type="component" value="Unassembled WGS sequence"/>
</dbReference>
<evidence type="ECO:0000256" key="1">
    <source>
        <dbReference type="SAM" id="Phobius"/>
    </source>
</evidence>
<feature type="transmembrane region" description="Helical" evidence="1">
    <location>
        <begin position="288"/>
        <end position="310"/>
    </location>
</feature>
<keyword evidence="1" id="KW-0812">Transmembrane</keyword>
<proteinExistence type="predicted"/>
<evidence type="ECO:0000313" key="2">
    <source>
        <dbReference type="EMBL" id="KAF7935260.1"/>
    </source>
</evidence>
<comment type="caution">
    <text evidence="2">The sequence shown here is derived from an EMBL/GenBank/DDBJ whole genome shotgun (WGS) entry which is preliminary data.</text>
</comment>